<feature type="transmembrane region" description="Helical" evidence="7">
    <location>
        <begin position="866"/>
        <end position="884"/>
    </location>
</feature>
<keyword evidence="9" id="KW-1185">Reference proteome</keyword>
<dbReference type="GO" id="GO:0030425">
    <property type="term" value="C:dendrite"/>
    <property type="evidence" value="ECO:0007669"/>
    <property type="project" value="TreeGrafter"/>
</dbReference>
<evidence type="ECO:0000313" key="8">
    <source>
        <dbReference type="EMBL" id="CAH0111936.1"/>
    </source>
</evidence>
<keyword evidence="5 7" id="KW-0472">Membrane</keyword>
<feature type="transmembrane region" description="Helical" evidence="7">
    <location>
        <begin position="174"/>
        <end position="194"/>
    </location>
</feature>
<name>A0A8J2S325_9CRUS</name>
<feature type="transmembrane region" description="Helical" evidence="7">
    <location>
        <begin position="480"/>
        <end position="503"/>
    </location>
</feature>
<dbReference type="GO" id="GO:0043025">
    <property type="term" value="C:neuronal cell body"/>
    <property type="evidence" value="ECO:0007669"/>
    <property type="project" value="TreeGrafter"/>
</dbReference>
<evidence type="ECO:0000256" key="5">
    <source>
        <dbReference type="ARBA" id="ARBA00023136"/>
    </source>
</evidence>
<dbReference type="GO" id="GO:0030424">
    <property type="term" value="C:axon"/>
    <property type="evidence" value="ECO:0007669"/>
    <property type="project" value="TreeGrafter"/>
</dbReference>
<dbReference type="PANTHER" id="PTHR21143">
    <property type="entry name" value="INVERTEBRATE GUSTATORY RECEPTOR"/>
    <property type="match status" value="1"/>
</dbReference>
<feature type="transmembrane region" description="Helical" evidence="7">
    <location>
        <begin position="792"/>
        <end position="810"/>
    </location>
</feature>
<evidence type="ECO:0008006" key="10">
    <source>
        <dbReference type="Google" id="ProtNLM"/>
    </source>
</evidence>
<evidence type="ECO:0000256" key="7">
    <source>
        <dbReference type="SAM" id="Phobius"/>
    </source>
</evidence>
<sequence length="891" mass="103266">MTRLFRSFLRARSRSQSELVLFPAMEGNKVSPATEPESKSNVSWCFQPFFVWMRFLGIELYHKCFGFRKFVNVYGVLLLLVCEWASIDFIAIKFWKISFPFRQQQSNNNALNASTSTTLSWNARIDTLNHFCFIAIVYPAFFYMAHHKWMRLWNAMETFDFAYCKLNYVKLRKILLIGFIPILLEIGIIVYNLMAKIPDFLNESSYRQFVTATAFFAKIVPISALVLYCSVVWLSSLFYEEIRLDMERTYKVNQENIRRWKCSLALAGEVVDRINDSFGLILLISITHFFVEFIARSFYLVNSISITNQPDVITLISIFSEVIFLWFVAYSPAKIHRQAIKVANSLRKMDTADTCQWGSITVTANSNALQFSQPINVQSRNSTGLKSATFSWNVRITMINHFSFMSIVSPAFYYVAHNRRWLRLLDVMKTFHFVYCKFNRDAGKIHNFLFVVGFVPIITEIGIMISSFKSKVEMPNESAYLITAWFFALFAKLAPISALVLFYSVAWQSAAFYGDIRQDVERNLTKVKSEIILKWKRSLYLADEIVDRINDCFGLIVLVSIAHFSVEFIARSFYLVNSITNNKQNNLDIVKMLSKISFIWFLTYCPAKIHHNAIGVAISLRKIDCIDIKLQNQVSFLAMDIVQNSPRISASDYFDVSVQLIPKEICNTLFTFSAILPDFSNESTYRKCVTALAFFAKILPLSALVLYCSVAWLSSLFYEEIRLDMERTYKVNQENIRRWKCSLALAGEVVDGINDTFGLILLISINHFFIDLICHSFSIYKNILNDNLLQRTFYIVNVVRKLIFLWFIVFTSTEIHRKASKVATYLRKISSDRFRLQNQIDMLTLDTFQNSPHVSSFGYFDVNMQLLPKLIGTILTYLVILYQFETSEKKA</sequence>
<dbReference type="AlphaFoldDB" id="A0A8J2S325"/>
<feature type="transmembrane region" description="Helical" evidence="7">
    <location>
        <begin position="278"/>
        <end position="300"/>
    </location>
</feature>
<dbReference type="GO" id="GO:0008049">
    <property type="term" value="P:male courtship behavior"/>
    <property type="evidence" value="ECO:0007669"/>
    <property type="project" value="TreeGrafter"/>
</dbReference>
<evidence type="ECO:0000256" key="1">
    <source>
        <dbReference type="ARBA" id="ARBA00004651"/>
    </source>
</evidence>
<proteinExistence type="predicted"/>
<feature type="transmembrane region" description="Helical" evidence="7">
    <location>
        <begin position="553"/>
        <end position="574"/>
    </location>
</feature>
<comment type="caution">
    <text evidence="8">The sequence shown here is derived from an EMBL/GenBank/DDBJ whole genome shotgun (WGS) entry which is preliminary data.</text>
</comment>
<keyword evidence="2" id="KW-1003">Cell membrane</keyword>
<keyword evidence="4 7" id="KW-1133">Transmembrane helix</keyword>
<dbReference type="GO" id="GO:0050909">
    <property type="term" value="P:sensory perception of taste"/>
    <property type="evidence" value="ECO:0007669"/>
    <property type="project" value="InterPro"/>
</dbReference>
<dbReference type="PANTHER" id="PTHR21143:SF133">
    <property type="entry name" value="GUSTATORY AND PHEROMONE RECEPTOR 32A-RELATED"/>
    <property type="match status" value="1"/>
</dbReference>
<feature type="transmembrane region" description="Helical" evidence="7">
    <location>
        <begin position="694"/>
        <end position="718"/>
    </location>
</feature>
<evidence type="ECO:0000256" key="4">
    <source>
        <dbReference type="ARBA" id="ARBA00022989"/>
    </source>
</evidence>
<comment type="subcellular location">
    <subcellularLocation>
        <location evidence="1">Cell membrane</location>
        <topology evidence="1">Multi-pass membrane protein</topology>
    </subcellularLocation>
</comment>
<evidence type="ECO:0000256" key="6">
    <source>
        <dbReference type="ARBA" id="ARBA00023170"/>
    </source>
</evidence>
<evidence type="ECO:0000313" key="9">
    <source>
        <dbReference type="Proteomes" id="UP000789390"/>
    </source>
</evidence>
<reference evidence="8" key="1">
    <citation type="submission" date="2021-11" db="EMBL/GenBank/DDBJ databases">
        <authorList>
            <person name="Schell T."/>
        </authorList>
    </citation>
    <scope>NUCLEOTIDE SEQUENCE</scope>
    <source>
        <strain evidence="8">M5</strain>
    </source>
</reference>
<feature type="transmembrane region" description="Helical" evidence="7">
    <location>
        <begin position="128"/>
        <end position="146"/>
    </location>
</feature>
<keyword evidence="6" id="KW-0675">Receptor</keyword>
<feature type="transmembrane region" description="Helical" evidence="7">
    <location>
        <begin position="214"/>
        <end position="239"/>
    </location>
</feature>
<dbReference type="Proteomes" id="UP000789390">
    <property type="component" value="Unassembled WGS sequence"/>
</dbReference>
<feature type="transmembrane region" description="Helical" evidence="7">
    <location>
        <begin position="757"/>
        <end position="780"/>
    </location>
</feature>
<gene>
    <name evidence="8" type="ORF">DGAL_LOCUS15593</name>
</gene>
<feature type="transmembrane region" description="Helical" evidence="7">
    <location>
        <begin position="448"/>
        <end position="468"/>
    </location>
</feature>
<organism evidence="8 9">
    <name type="scientific">Daphnia galeata</name>
    <dbReference type="NCBI Taxonomy" id="27404"/>
    <lineage>
        <taxon>Eukaryota</taxon>
        <taxon>Metazoa</taxon>
        <taxon>Ecdysozoa</taxon>
        <taxon>Arthropoda</taxon>
        <taxon>Crustacea</taxon>
        <taxon>Branchiopoda</taxon>
        <taxon>Diplostraca</taxon>
        <taxon>Cladocera</taxon>
        <taxon>Anomopoda</taxon>
        <taxon>Daphniidae</taxon>
        <taxon>Daphnia</taxon>
    </lineage>
</organism>
<evidence type="ECO:0000256" key="3">
    <source>
        <dbReference type="ARBA" id="ARBA00022692"/>
    </source>
</evidence>
<dbReference type="GO" id="GO:0007635">
    <property type="term" value="P:chemosensory behavior"/>
    <property type="evidence" value="ECO:0007669"/>
    <property type="project" value="TreeGrafter"/>
</dbReference>
<dbReference type="OrthoDB" id="6333318at2759"/>
<dbReference type="EMBL" id="CAKKLH010000319">
    <property type="protein sequence ID" value="CAH0111936.1"/>
    <property type="molecule type" value="Genomic_DNA"/>
</dbReference>
<protein>
    <recommendedName>
        <fullName evidence="10">Gustatory receptor</fullName>
    </recommendedName>
</protein>
<accession>A0A8J2S325</accession>
<dbReference type="InterPro" id="IPR013604">
    <property type="entry name" value="7TM_chemorcpt"/>
</dbReference>
<feature type="transmembrane region" description="Helical" evidence="7">
    <location>
        <begin position="71"/>
        <end position="92"/>
    </location>
</feature>
<keyword evidence="3 7" id="KW-0812">Transmembrane</keyword>
<evidence type="ECO:0000256" key="2">
    <source>
        <dbReference type="ARBA" id="ARBA00022475"/>
    </source>
</evidence>
<feature type="transmembrane region" description="Helical" evidence="7">
    <location>
        <begin position="312"/>
        <end position="331"/>
    </location>
</feature>
<dbReference type="GO" id="GO:0005886">
    <property type="term" value="C:plasma membrane"/>
    <property type="evidence" value="ECO:0007669"/>
    <property type="project" value="UniProtKB-SubCell"/>
</dbReference>
<dbReference type="Pfam" id="PF08395">
    <property type="entry name" value="7tm_7"/>
    <property type="match status" value="2"/>
</dbReference>